<comment type="caution">
    <text evidence="4">The sequence shown here is derived from an EMBL/GenBank/DDBJ whole genome shotgun (WGS) entry which is preliminary data.</text>
</comment>
<evidence type="ECO:0000256" key="2">
    <source>
        <dbReference type="ARBA" id="ARBA00008404"/>
    </source>
</evidence>
<accession>A0A5D0WKN9</accession>
<dbReference type="PANTHER" id="PTHR34703">
    <property type="entry name" value="ANTIPORTER SUBUNIT MNHG2-RELATED"/>
    <property type="match status" value="1"/>
</dbReference>
<protein>
    <submittedName>
        <fullName evidence="4">Monovalent cation/H(+) antiporter subunit G</fullName>
    </submittedName>
</protein>
<dbReference type="Proteomes" id="UP000322619">
    <property type="component" value="Unassembled WGS sequence"/>
</dbReference>
<dbReference type="NCBIfam" id="TIGR01300">
    <property type="entry name" value="CPA3_mnhG_phaG"/>
    <property type="match status" value="1"/>
</dbReference>
<reference evidence="4 5" key="1">
    <citation type="submission" date="2019-08" db="EMBL/GenBank/DDBJ databases">
        <title>Isolation and enrichment of carboxydotrophic bacteria from anaerobic sludge for the production of bio-based chemicals from syngas.</title>
        <authorList>
            <person name="Antares A.L."/>
            <person name="Moreira J."/>
            <person name="Diender M."/>
            <person name="Parshina S.N."/>
            <person name="Stams A.J.M."/>
            <person name="Alves M."/>
            <person name="Alves J.I."/>
            <person name="Sousa D.Z."/>
        </authorList>
    </citation>
    <scope>NUCLEOTIDE SEQUENCE [LARGE SCALE GENOMIC DNA]</scope>
    <source>
        <strain evidence="4 5">JM</strain>
    </source>
</reference>
<evidence type="ECO:0000256" key="3">
    <source>
        <dbReference type="SAM" id="Phobius"/>
    </source>
</evidence>
<evidence type="ECO:0000313" key="5">
    <source>
        <dbReference type="Proteomes" id="UP000322619"/>
    </source>
</evidence>
<organism evidence="4 5">
    <name type="scientific">Acetobacterium wieringae</name>
    <dbReference type="NCBI Taxonomy" id="52694"/>
    <lineage>
        <taxon>Bacteria</taxon>
        <taxon>Bacillati</taxon>
        <taxon>Bacillota</taxon>
        <taxon>Clostridia</taxon>
        <taxon>Eubacteriales</taxon>
        <taxon>Eubacteriaceae</taxon>
        <taxon>Acetobacterium</taxon>
    </lineage>
</organism>
<dbReference type="PANTHER" id="PTHR34703:SF1">
    <property type="entry name" value="ANTIPORTER SUBUNIT MNHG2-RELATED"/>
    <property type="match status" value="1"/>
</dbReference>
<dbReference type="InterPro" id="IPR005133">
    <property type="entry name" value="PhaG_MnhG_YufB"/>
</dbReference>
<feature type="transmembrane region" description="Helical" evidence="3">
    <location>
        <begin position="33"/>
        <end position="54"/>
    </location>
</feature>
<comment type="similarity">
    <text evidence="2">Belongs to the CPA3 antiporters (TC 2.A.63) subunit G family.</text>
</comment>
<evidence type="ECO:0000256" key="1">
    <source>
        <dbReference type="ARBA" id="ARBA00004141"/>
    </source>
</evidence>
<keyword evidence="3" id="KW-1133">Transmembrane helix</keyword>
<gene>
    <name evidence="4" type="ORF">FXB42_10045</name>
</gene>
<feature type="transmembrane region" description="Helical" evidence="3">
    <location>
        <begin position="60"/>
        <end position="78"/>
    </location>
</feature>
<sequence>MDLLAYLLVTIALIFMALGVIGLFRFKDFYSRILISAKIETVGFLTIMIGLIILSGFSYAAMKIMLITLLVMITNPLSTHAIARSAFLSGYTINQDTRL</sequence>
<keyword evidence="3" id="KW-0472">Membrane</keyword>
<proteinExistence type="inferred from homology"/>
<dbReference type="AlphaFoldDB" id="A0A5D0WKN9"/>
<dbReference type="Pfam" id="PF03334">
    <property type="entry name" value="PhaG_MnhG_YufB"/>
    <property type="match status" value="1"/>
</dbReference>
<comment type="subcellular location">
    <subcellularLocation>
        <location evidence="1">Membrane</location>
        <topology evidence="1">Multi-pass membrane protein</topology>
    </subcellularLocation>
</comment>
<name>A0A5D0WKN9_9FIRM</name>
<evidence type="ECO:0000313" key="4">
    <source>
        <dbReference type="EMBL" id="TYC84890.1"/>
    </source>
</evidence>
<feature type="transmembrane region" description="Helical" evidence="3">
    <location>
        <begin position="6"/>
        <end position="26"/>
    </location>
</feature>
<dbReference type="EMBL" id="VSLA01000024">
    <property type="protein sequence ID" value="TYC84890.1"/>
    <property type="molecule type" value="Genomic_DNA"/>
</dbReference>
<dbReference type="OrthoDB" id="9806575at2"/>
<keyword evidence="3" id="KW-0812">Transmembrane</keyword>
<dbReference type="GO" id="GO:0015385">
    <property type="term" value="F:sodium:proton antiporter activity"/>
    <property type="evidence" value="ECO:0007669"/>
    <property type="project" value="TreeGrafter"/>
</dbReference>